<dbReference type="Pfam" id="PF00400">
    <property type="entry name" value="WD40"/>
    <property type="match status" value="6"/>
</dbReference>
<dbReference type="InterPro" id="IPR036322">
    <property type="entry name" value="WD40_repeat_dom_sf"/>
</dbReference>
<dbReference type="InterPro" id="IPR020472">
    <property type="entry name" value="WD40_PAC1"/>
</dbReference>
<dbReference type="SUPFAM" id="SSF53474">
    <property type="entry name" value="alpha/beta-Hydrolases"/>
    <property type="match status" value="1"/>
</dbReference>
<dbReference type="InterPro" id="IPR029058">
    <property type="entry name" value="AB_hydrolase_fold"/>
</dbReference>
<evidence type="ECO:0000256" key="3">
    <source>
        <dbReference type="PROSITE-ProRule" id="PRU00221"/>
    </source>
</evidence>
<keyword evidence="7" id="KW-1185">Reference proteome</keyword>
<evidence type="ECO:0000256" key="4">
    <source>
        <dbReference type="SAM" id="MobiDB-lite"/>
    </source>
</evidence>
<evidence type="ECO:0000313" key="7">
    <source>
        <dbReference type="Proteomes" id="UP000630445"/>
    </source>
</evidence>
<dbReference type="Gene3D" id="3.40.50.300">
    <property type="entry name" value="P-loop containing nucleotide triphosphate hydrolases"/>
    <property type="match status" value="2"/>
</dbReference>
<keyword evidence="2" id="KW-0677">Repeat</keyword>
<dbReference type="PANTHER" id="PTHR10039:SF14">
    <property type="entry name" value="NACHT DOMAIN-CONTAINING PROTEIN"/>
    <property type="match status" value="1"/>
</dbReference>
<comment type="caution">
    <text evidence="6">The sequence shown here is derived from an EMBL/GenBank/DDBJ whole genome shotgun (WGS) entry which is preliminary data.</text>
</comment>
<proteinExistence type="predicted"/>
<organism evidence="6 7">
    <name type="scientific">Aspergillus hiratsukae</name>
    <dbReference type="NCBI Taxonomy" id="1194566"/>
    <lineage>
        <taxon>Eukaryota</taxon>
        <taxon>Fungi</taxon>
        <taxon>Dikarya</taxon>
        <taxon>Ascomycota</taxon>
        <taxon>Pezizomycotina</taxon>
        <taxon>Eurotiomycetes</taxon>
        <taxon>Eurotiomycetidae</taxon>
        <taxon>Eurotiales</taxon>
        <taxon>Aspergillaceae</taxon>
        <taxon>Aspergillus</taxon>
        <taxon>Aspergillus subgen. Fumigati</taxon>
    </lineage>
</organism>
<feature type="domain" description="NACHT" evidence="5">
    <location>
        <begin position="204"/>
        <end position="353"/>
    </location>
</feature>
<dbReference type="EMBL" id="JACBAD010001800">
    <property type="protein sequence ID" value="KAF7133881.1"/>
    <property type="molecule type" value="Genomic_DNA"/>
</dbReference>
<protein>
    <recommendedName>
        <fullName evidence="5">NACHT domain-containing protein</fullName>
    </recommendedName>
</protein>
<evidence type="ECO:0000259" key="5">
    <source>
        <dbReference type="PROSITE" id="PS50837"/>
    </source>
</evidence>
<dbReference type="PROSITE" id="PS50082">
    <property type="entry name" value="WD_REPEATS_2"/>
    <property type="match status" value="6"/>
</dbReference>
<dbReference type="InterPro" id="IPR007111">
    <property type="entry name" value="NACHT_NTPase"/>
</dbReference>
<feature type="repeat" description="WD" evidence="3">
    <location>
        <begin position="722"/>
        <end position="763"/>
    </location>
</feature>
<dbReference type="InterPro" id="IPR015943">
    <property type="entry name" value="WD40/YVTN_repeat-like_dom_sf"/>
</dbReference>
<feature type="repeat" description="WD" evidence="3">
    <location>
        <begin position="1869"/>
        <end position="1910"/>
    </location>
</feature>
<feature type="repeat" description="WD" evidence="3">
    <location>
        <begin position="806"/>
        <end position="847"/>
    </location>
</feature>
<evidence type="ECO:0000256" key="2">
    <source>
        <dbReference type="ARBA" id="ARBA00022737"/>
    </source>
</evidence>
<sequence>MDAVSSAASIIAVIQLTGSLVKLCGGYIREVKDARGEILDLQRAITGLQGTLQDLQKFLQSNNGKVLPTSSRLVTNITDCLSDLRALEVRLDPGNGKRLMRKVGLRALKWPLKRTEVEGVVKNLERYKTSFLLSLQVDQTSLVAGMVHNADRINQHIELGKLEGAMEAGFESFSDRDEVQCLPGTRTELLQKVMEWAISPSQKSIFWLKGMAGAGKSTISRTVARSLKDTNHLGASFFFKRGEGDRGNAKKFFPTLTRQLMLWSSELRFGVQKALNDDPDIASKSLREQFEKLLLQPLLSLNQLGRQPQTAVMVIDALDECEHDQDIQNIIRLLPLLQKAKSLCLRIFLTSRPELPIRLGFSEIGDHEYQDLALHEIPEEVTERDIHLFLLDRFAKIRHNRNISQDWPGDDVIQELVRLSVPLFISAATVCRYIGNSKWEPKLRLAELLKDQAKYVSRMDKTYLPILTRLLDDPECDEFEQQQLLQEFQAIVGVIILLAVPLSINALSLFIGIGADQISNRLDSFRSVLAIPGDRDQPVRILHLSFRDFLVQSRTKFLVDEPKKHKDIAKFCLKTMQSHLQKDICNLGSPGKRRADINPQDIRQYLPPELQYSCRYWIHHLKQSQDLSSEMEDVRLFLQKHFLHWVEAMSLLGLISEIVGMLDLLHMVIPGDDNSGLSNFLQDGKRFILKNRQIADRAPLQIYCAGLLPQVNERWSADLQVLEGHSGLVQSVAFSPDGRLLASGSDDKTVRLWDTVTGGLQRTLEGHSGLVQSVTFSPDGRLLASGSSDQTVRLWDTATGGLQQTLEGHSGSVQSVAFSPDGRLLASGSSEETVRLWDTVTGSLQQTLEGHSGSVQSVAFSPDGRLLASGSDDKTVRLWDTATGGLQQTLKGHSGLVWSVAFSPDGRLLASSSSDETVRLWDTATGSLQETLSTEGIVTELQFSHDGAAHSPRYPLSFTFRTLEALVSVNSYHTYYGPKKAAMRKLRETFGGRRRKGQAPSSKEVNQPKLSQSSAKGSFSLDFPDGVEVLHDCPDATVDICFVHGLTGDRTTTWTAQGQSDPWPKTLLPSKLSTARILTYGYDAYVVRKSVAGSNRLIDHATNLLNDLTTDRDLHNAVSRPIIFVTHSLGGLVCKKAILRSRNNPDAHLRSIFNCTKGVIFMGTPHKGSWMADWAKISAGALGLVKSTNKSLLDILRTDNQLLEAIQVDFWSMIRELRESGRRLEVICFFEELPLPVIGKVVSKDSATLEGYNLISIHANHRDMVRFSSANDNGFKRLLGELVRWESYSRSLYVMNDNDRQCLKSLWPTDPKVEKERIQQTKGGLLEDVYRWILKNPNFRQWRVDQNTRLLWIRGDPGKGKTMLVCGIVDELKKSISGSELLSFSFCQAADSRINNATAVLRCLIRQLVDQQPSLISHVRKRCDLYEDTNSWYTMSQILTDVLEDPAMPSTFLLIDALDECHAGLPELLNMIMHNWSSYSHVKWLVSSRNWPSIKERLDTAEQLSLELNAESVSTAVRVYIDHQVYQLAKQKKYNSKTQNAVQQHLCENAKGTFLWVALVCQYLERVQWNPLAKMKTFPPGLDSLYQRMMQEIRESEEGGLCREILGFMAAAYRPITLQELASFSNILAEYSNDDESLKEAISLCGSFLTIRGGTVYLVHQSAKDFLTEKASNEIFPSGIESAHHTIFSRSLSNMDLALRRDIYSLRSPGFPIDGVNPPEPDPLHAVQYSCIYWVDHLHDAGHIAAQEQADNCDRIDRFLREKYIYWLEALSLLKGTSEGVRSMSKLEDLVQKQGPRDSDLINLVRDAHRFFRYSKSAIENSPLQVYSSALLFSPARSLIRRLFEQEQPQWVLTKPIIGDDWSACLQTLEGHSAWVNSVVFSHDSKLVASASYDSTVKIWDATSGHCLQTLEGHPGFLQAFDAGRMATFHVPYQLSPILQHRNTKDVALVLMKRGSPGIQEICYGYPQSTGQVSSTLRYQLFVSAVILDGC</sequence>
<dbReference type="InterPro" id="IPR027417">
    <property type="entry name" value="P-loop_NTPase"/>
</dbReference>
<dbReference type="PROSITE" id="PS50837">
    <property type="entry name" value="NACHT"/>
    <property type="match status" value="2"/>
</dbReference>
<dbReference type="PROSITE" id="PS50294">
    <property type="entry name" value="WD_REPEATS_REGION"/>
    <property type="match status" value="6"/>
</dbReference>
<feature type="repeat" description="WD" evidence="3">
    <location>
        <begin position="764"/>
        <end position="805"/>
    </location>
</feature>
<feature type="repeat" description="WD" evidence="3">
    <location>
        <begin position="848"/>
        <end position="889"/>
    </location>
</feature>
<dbReference type="SUPFAM" id="SSF50978">
    <property type="entry name" value="WD40 repeat-like"/>
    <property type="match status" value="2"/>
</dbReference>
<dbReference type="SMART" id="SM00320">
    <property type="entry name" value="WD40"/>
    <property type="match status" value="6"/>
</dbReference>
<dbReference type="PRINTS" id="PR00320">
    <property type="entry name" value="GPROTEINBRPT"/>
</dbReference>
<feature type="repeat" description="WD" evidence="3">
    <location>
        <begin position="890"/>
        <end position="931"/>
    </location>
</feature>
<dbReference type="PANTHER" id="PTHR10039">
    <property type="entry name" value="AMELOGENIN"/>
    <property type="match status" value="1"/>
</dbReference>
<dbReference type="InterPro" id="IPR019775">
    <property type="entry name" value="WD40_repeat_CS"/>
</dbReference>
<dbReference type="Gene3D" id="3.40.50.1820">
    <property type="entry name" value="alpha/beta hydrolase"/>
    <property type="match status" value="1"/>
</dbReference>
<gene>
    <name evidence="6" type="ORF">CNMCM5793_005347</name>
</gene>
<name>A0A8H6PG02_9EURO</name>
<evidence type="ECO:0000256" key="1">
    <source>
        <dbReference type="ARBA" id="ARBA00022574"/>
    </source>
</evidence>
<dbReference type="Proteomes" id="UP000630445">
    <property type="component" value="Unassembled WGS sequence"/>
</dbReference>
<dbReference type="Gene3D" id="2.130.10.10">
    <property type="entry name" value="YVTN repeat-like/Quinoprotein amine dehydrogenase"/>
    <property type="match status" value="4"/>
</dbReference>
<evidence type="ECO:0000313" key="6">
    <source>
        <dbReference type="EMBL" id="KAF7133881.1"/>
    </source>
</evidence>
<keyword evidence="1 3" id="KW-0853">WD repeat</keyword>
<feature type="compositionally biased region" description="Polar residues" evidence="4">
    <location>
        <begin position="999"/>
        <end position="1017"/>
    </location>
</feature>
<dbReference type="PROSITE" id="PS00678">
    <property type="entry name" value="WD_REPEATS_1"/>
    <property type="match status" value="4"/>
</dbReference>
<dbReference type="CDD" id="cd00200">
    <property type="entry name" value="WD40"/>
    <property type="match status" value="1"/>
</dbReference>
<feature type="domain" description="NACHT" evidence="5">
    <location>
        <begin position="1349"/>
        <end position="1566"/>
    </location>
</feature>
<feature type="region of interest" description="Disordered" evidence="4">
    <location>
        <begin position="991"/>
        <end position="1017"/>
    </location>
</feature>
<dbReference type="InterPro" id="IPR001680">
    <property type="entry name" value="WD40_rpt"/>
</dbReference>
<dbReference type="Pfam" id="PF24883">
    <property type="entry name" value="NPHP3_N"/>
    <property type="match status" value="2"/>
</dbReference>
<dbReference type="SUPFAM" id="SSF52540">
    <property type="entry name" value="P-loop containing nucleoside triphosphate hydrolases"/>
    <property type="match status" value="2"/>
</dbReference>
<dbReference type="OrthoDB" id="674604at2759"/>
<accession>A0A8H6PG02</accession>
<reference evidence="6" key="1">
    <citation type="submission" date="2020-06" db="EMBL/GenBank/DDBJ databases">
        <title>Draft genome sequences of strains closely related to Aspergillus parafelis and Aspergillus hiratsukae.</title>
        <authorList>
            <person name="Dos Santos R.A.C."/>
            <person name="Rivero-Menendez O."/>
            <person name="Steenwyk J.L."/>
            <person name="Mead M.E."/>
            <person name="Goldman G.H."/>
            <person name="Alastruey-Izquierdo A."/>
            <person name="Rokas A."/>
        </authorList>
    </citation>
    <scope>NUCLEOTIDE SEQUENCE</scope>
    <source>
        <strain evidence="6">CNM-CM5793</strain>
    </source>
</reference>
<dbReference type="InterPro" id="IPR056884">
    <property type="entry name" value="NPHP3-like_N"/>
</dbReference>